<dbReference type="Gene3D" id="3.30.559.10">
    <property type="entry name" value="Chloramphenicol acetyltransferase-like domain"/>
    <property type="match status" value="1"/>
</dbReference>
<feature type="domain" description="Condensation" evidence="1">
    <location>
        <begin position="7"/>
        <end position="393"/>
    </location>
</feature>
<proteinExistence type="predicted"/>
<dbReference type="STRING" id="887929.HMP0721_1414"/>
<dbReference type="InterPro" id="IPR001242">
    <property type="entry name" value="Condensation_dom"/>
</dbReference>
<dbReference type="GO" id="GO:0008610">
    <property type="term" value="P:lipid biosynthetic process"/>
    <property type="evidence" value="ECO:0007669"/>
    <property type="project" value="UniProtKB-ARBA"/>
</dbReference>
<dbReference type="PANTHER" id="PTHR45527:SF1">
    <property type="entry name" value="FATTY ACID SYNTHASE"/>
    <property type="match status" value="1"/>
</dbReference>
<dbReference type="AlphaFoldDB" id="E6MHC9"/>
<dbReference type="RefSeq" id="WP_006598836.1">
    <property type="nucleotide sequence ID" value="NZ_GL622359.1"/>
</dbReference>
<dbReference type="GO" id="GO:0005737">
    <property type="term" value="C:cytoplasm"/>
    <property type="evidence" value="ECO:0007669"/>
    <property type="project" value="TreeGrafter"/>
</dbReference>
<dbReference type="Proteomes" id="UP000004754">
    <property type="component" value="Unassembled WGS sequence"/>
</dbReference>
<gene>
    <name evidence="2" type="ORF">HMP0721_1414</name>
</gene>
<dbReference type="OrthoDB" id="3671989at2"/>
<comment type="caution">
    <text evidence="2">The sequence shown here is derived from an EMBL/GenBank/DDBJ whole genome shotgun (WGS) entry which is preliminary data.</text>
</comment>
<dbReference type="Gene3D" id="3.30.559.30">
    <property type="entry name" value="Nonribosomal peptide synthetase, condensation domain"/>
    <property type="match status" value="1"/>
</dbReference>
<sequence length="414" mass="47025">MSETKKYKLITEQQLLRGMMGGKDSCANCLAMFKIHGEIDAARLEAAVQKTIDNNPALRLVFETDESGDVYQHLGDGYNYALDLRDVASAEDPQKELAKQMFTVIDDHTHFDGGFMFNFTLFRMAAQEYLFVSCVNHIISDGTSNSIIVKKIIANYNGIDNKKEKHTYIDYIEESLALAGSGALQAQRRYWEKECEGYEDKVVFPTGGRKKYAAKILQKIETASVRKIASKFSVSMASVNLFLCHLAYSAALNHHDIAINVAEQNRLRKYRQTVGTFAISLFHRVRFTEDTGLYQALADSFSKLSENFDHSRVIAPRKTPFIFSYENFIGKGSEGMKLGEAPIESYMGTLEAKVWNIFSMLIFEGQDEIIYKVGYDEEVFDEQMIRRFKAYFALGMEVLLGEDMTYGQLTKKVK</sequence>
<dbReference type="GO" id="GO:0043041">
    <property type="term" value="P:amino acid activation for nonribosomal peptide biosynthetic process"/>
    <property type="evidence" value="ECO:0007669"/>
    <property type="project" value="TreeGrafter"/>
</dbReference>
<dbReference type="GO" id="GO:0003824">
    <property type="term" value="F:catalytic activity"/>
    <property type="evidence" value="ECO:0007669"/>
    <property type="project" value="InterPro"/>
</dbReference>
<keyword evidence="3" id="KW-1185">Reference proteome</keyword>
<accession>E6MHC9</accession>
<dbReference type="eggNOG" id="COG1020">
    <property type="taxonomic scope" value="Bacteria"/>
</dbReference>
<dbReference type="Pfam" id="PF00668">
    <property type="entry name" value="Condensation"/>
    <property type="match status" value="1"/>
</dbReference>
<dbReference type="InterPro" id="IPR023213">
    <property type="entry name" value="CAT-like_dom_sf"/>
</dbReference>
<evidence type="ECO:0000313" key="3">
    <source>
        <dbReference type="Proteomes" id="UP000004754"/>
    </source>
</evidence>
<dbReference type="GO" id="GO:0044550">
    <property type="term" value="P:secondary metabolite biosynthetic process"/>
    <property type="evidence" value="ECO:0007669"/>
    <property type="project" value="TreeGrafter"/>
</dbReference>
<dbReference type="PANTHER" id="PTHR45527">
    <property type="entry name" value="NONRIBOSOMAL PEPTIDE SYNTHETASE"/>
    <property type="match status" value="1"/>
</dbReference>
<dbReference type="GO" id="GO:0031177">
    <property type="term" value="F:phosphopantetheine binding"/>
    <property type="evidence" value="ECO:0007669"/>
    <property type="project" value="TreeGrafter"/>
</dbReference>
<dbReference type="SUPFAM" id="SSF52777">
    <property type="entry name" value="CoA-dependent acyltransferases"/>
    <property type="match status" value="2"/>
</dbReference>
<dbReference type="HOGENOM" id="CLU_663686_0_0_9"/>
<organism evidence="2 3">
    <name type="scientific">Pseudoramibacter alactolyticus ATCC 23263</name>
    <dbReference type="NCBI Taxonomy" id="887929"/>
    <lineage>
        <taxon>Bacteria</taxon>
        <taxon>Bacillati</taxon>
        <taxon>Bacillota</taxon>
        <taxon>Clostridia</taxon>
        <taxon>Eubacteriales</taxon>
        <taxon>Eubacteriaceae</taxon>
        <taxon>Pseudoramibacter</taxon>
    </lineage>
</organism>
<evidence type="ECO:0000259" key="1">
    <source>
        <dbReference type="Pfam" id="PF00668"/>
    </source>
</evidence>
<name>E6MHC9_9FIRM</name>
<dbReference type="EMBL" id="AEQN01000017">
    <property type="protein sequence ID" value="EFV01493.1"/>
    <property type="molecule type" value="Genomic_DNA"/>
</dbReference>
<reference evidence="2 3" key="1">
    <citation type="submission" date="2010-12" db="EMBL/GenBank/DDBJ databases">
        <authorList>
            <person name="Muzny D."/>
            <person name="Qin X."/>
            <person name="Deng J."/>
            <person name="Jiang H."/>
            <person name="Liu Y."/>
            <person name="Qu J."/>
            <person name="Song X.-Z."/>
            <person name="Zhang L."/>
            <person name="Thornton R."/>
            <person name="Coyle M."/>
            <person name="Francisco L."/>
            <person name="Jackson L."/>
            <person name="Javaid M."/>
            <person name="Korchina V."/>
            <person name="Kovar C."/>
            <person name="Mata R."/>
            <person name="Mathew T."/>
            <person name="Ngo R."/>
            <person name="Nguyen L."/>
            <person name="Nguyen N."/>
            <person name="Okwuonu G."/>
            <person name="Ongeri F."/>
            <person name="Pham C."/>
            <person name="Simmons D."/>
            <person name="Wilczek-Boney K."/>
            <person name="Hale W."/>
            <person name="Jakkamsetti A."/>
            <person name="Pham P."/>
            <person name="Ruth R."/>
            <person name="San Lucas F."/>
            <person name="Warren J."/>
            <person name="Zhang J."/>
            <person name="Zhao Z."/>
            <person name="Zhou C."/>
            <person name="Zhu D."/>
            <person name="Lee S."/>
            <person name="Bess C."/>
            <person name="Blankenburg K."/>
            <person name="Forbes L."/>
            <person name="Fu Q."/>
            <person name="Gubbala S."/>
            <person name="Hirani K."/>
            <person name="Jayaseelan J.C."/>
            <person name="Lara F."/>
            <person name="Munidasa M."/>
            <person name="Palculict T."/>
            <person name="Patil S."/>
            <person name="Pu L.-L."/>
            <person name="Saada N."/>
            <person name="Tang L."/>
            <person name="Weissenberger G."/>
            <person name="Zhu Y."/>
            <person name="Hemphill L."/>
            <person name="Shang Y."/>
            <person name="Youmans B."/>
            <person name="Ayvaz T."/>
            <person name="Ross M."/>
            <person name="Santibanez J."/>
            <person name="Aqrawi P."/>
            <person name="Gross S."/>
            <person name="Joshi V."/>
            <person name="Fowler G."/>
            <person name="Nazareth L."/>
            <person name="Reid J."/>
            <person name="Worley K."/>
            <person name="Petrosino J."/>
            <person name="Highlander S."/>
            <person name="Gibbs R."/>
        </authorList>
    </citation>
    <scope>NUCLEOTIDE SEQUENCE [LARGE SCALE GENOMIC DNA]</scope>
    <source>
        <strain evidence="2 3">ATCC 23263</strain>
    </source>
</reference>
<evidence type="ECO:0000313" key="2">
    <source>
        <dbReference type="EMBL" id="EFV01493.1"/>
    </source>
</evidence>
<protein>
    <submittedName>
        <fullName evidence="2">Condensation domain protein</fullName>
    </submittedName>
</protein>